<reference evidence="6 7" key="1">
    <citation type="submission" date="2019-03" db="EMBL/GenBank/DDBJ databases">
        <title>Single cell metagenomics reveals metabolic interactions within the superorganism composed of flagellate Streblomastix strix and complex community of Bacteroidetes bacteria on its surface.</title>
        <authorList>
            <person name="Treitli S.C."/>
            <person name="Kolisko M."/>
            <person name="Husnik F."/>
            <person name="Keeling P."/>
            <person name="Hampl V."/>
        </authorList>
    </citation>
    <scope>NUCLEOTIDE SEQUENCE [LARGE SCALE GENOMIC DNA]</scope>
    <source>
        <strain evidence="6">St1</strain>
    </source>
</reference>
<dbReference type="PRINTS" id="PR00507">
    <property type="entry name" value="N12N6MTFRASE"/>
</dbReference>
<evidence type="ECO:0000313" key="6">
    <source>
        <dbReference type="EMBL" id="KAA6302814.1"/>
    </source>
</evidence>
<feature type="coiled-coil region" evidence="3">
    <location>
        <begin position="262"/>
        <end position="296"/>
    </location>
</feature>
<keyword evidence="3" id="KW-0175">Coiled coil</keyword>
<dbReference type="InterPro" id="IPR002052">
    <property type="entry name" value="DNA_methylase_N6_adenine_CS"/>
</dbReference>
<evidence type="ECO:0000256" key="1">
    <source>
        <dbReference type="ARBA" id="ARBA00006594"/>
    </source>
</evidence>
<dbReference type="PROSITE" id="PS00092">
    <property type="entry name" value="N6_MTASE"/>
    <property type="match status" value="1"/>
</dbReference>
<evidence type="ECO:0000256" key="2">
    <source>
        <dbReference type="ARBA" id="ARBA00022747"/>
    </source>
</evidence>
<accession>A0A5M8P345</accession>
<dbReference type="Gene3D" id="3.40.50.10810">
    <property type="entry name" value="Tandem AAA-ATPase domain"/>
    <property type="match status" value="1"/>
</dbReference>
<dbReference type="Pfam" id="PF02384">
    <property type="entry name" value="N6_Mtase"/>
    <property type="match status" value="1"/>
</dbReference>
<evidence type="ECO:0000256" key="3">
    <source>
        <dbReference type="SAM" id="Coils"/>
    </source>
</evidence>
<dbReference type="EMBL" id="SNRX01000005">
    <property type="protein sequence ID" value="KAA6302814.1"/>
    <property type="molecule type" value="Genomic_DNA"/>
</dbReference>
<protein>
    <submittedName>
        <fullName evidence="6">Modification methylase TaqI</fullName>
        <ecNumber evidence="6">2.1.1.72</ecNumber>
    </submittedName>
</protein>
<dbReference type="EC" id="2.1.1.72" evidence="6"/>
<name>A0A5M8P345_9BACT</name>
<dbReference type="SUPFAM" id="SSF53335">
    <property type="entry name" value="S-adenosyl-L-methionine-dependent methyltransferases"/>
    <property type="match status" value="1"/>
</dbReference>
<keyword evidence="6" id="KW-0808">Transferase</keyword>
<dbReference type="SMART" id="SM00487">
    <property type="entry name" value="DEXDc"/>
    <property type="match status" value="1"/>
</dbReference>
<dbReference type="GO" id="GO:0009007">
    <property type="term" value="F:site-specific DNA-methyltransferase (adenine-specific) activity"/>
    <property type="evidence" value="ECO:0007669"/>
    <property type="project" value="UniProtKB-EC"/>
</dbReference>
<feature type="domain" description="Helicase C-terminal" evidence="5">
    <location>
        <begin position="811"/>
        <end position="963"/>
    </location>
</feature>
<evidence type="ECO:0000259" key="4">
    <source>
        <dbReference type="PROSITE" id="PS51192"/>
    </source>
</evidence>
<dbReference type="InterPro" id="IPR006935">
    <property type="entry name" value="Helicase/UvrB_N"/>
</dbReference>
<comment type="similarity">
    <text evidence="1">Belongs to the N(4)/N(6)-methyltransferase family.</text>
</comment>
<sequence>MNYPIIPQHILQNRRAEINEKIIFSIDTGKNLVPLETIYNCYTGIGGLHNLKQADFPNYHEYAQAKKEIEIGQFFTPHDICRQMVDLVSPESTDMILDMCCGMGNFFNHLSNHYNAYGFDIEVNSVKVAKQLYPNANIDVCDIRRYEPELHYDIVIGNPPFNLDWNGTLSQYYYCNKAYKVLNPAGLLIIIVPCSFLQSDFWNKSQVNGINQDFSFIGQTKLPSNAFTSVGVENFETKIMAFMRESYNIEMQPYSAETFLSLEELQQKISEAKEVKKALRLQLHQESNKVLSAEEKDFEYRLKKYLYELKTHKHLQEHYNKALALVTKYRNQKPPVGCSSEEYTKWEKSKLTHAKVLSIIRRYIRNQNIAPRKETALVRTSYGYKVKNYNSHLGGIDKDYVSMYDLVANGKSLPLIEKTTPKNRKQYRQAKKLVDRKKKEYQRQSVPFSEMERNAGLDEYIETLTFVNKEKETCQFTELQKQDMGLLFQKRYSLLNWQQGSGKTAVAYHYGKYLMKQEKVKNVVILAPAIAVKLTWEAFMKRNNEKFVTLSKIKDFERVPEGIFIIISISMLGKLERAVKRFLKTKSQKICLLFDESDEITSPNSQRTKNSLSLFRRLKYKMLATGTTTRNNIGELYSQFELLYNNSANMLCNCLDFYYENKEREIESTNNDYYGKPFPPRGANLFRGCFCPGKASVFGIEKQNQDVYQKTELSELIGKTIITRKFKEFAGEKYSVHTHSVTPSMGEREVYRTIMEEFHRICSLYFESTGDGRKDASLRLVRQINLLIKACSVPNHLSGYFGEIYPRKAKAIVDLVRNISGKVAVGCTTLDALDMYSNYLSDRFPDRQLFVIKGDVDFKKRQTILDIFEATEDGILVCTQQSLKSSANVPSCNDVILEALQWNIPKMEQFYFRFIRLDSKEHTRVHFVTYEDSIEQNLMALVLTKERLNEFIKTGEVKEESEIFDEFNISPSIIESLLCREQDDKGHFHICWGQQKVS</sequence>
<proteinExistence type="inferred from homology"/>
<dbReference type="GO" id="GO:0009307">
    <property type="term" value="P:DNA restriction-modification system"/>
    <property type="evidence" value="ECO:0007669"/>
    <property type="project" value="UniProtKB-KW"/>
</dbReference>
<dbReference type="InterPro" id="IPR029063">
    <property type="entry name" value="SAM-dependent_MTases_sf"/>
</dbReference>
<dbReference type="GO" id="GO:0008170">
    <property type="term" value="F:N-methyltransferase activity"/>
    <property type="evidence" value="ECO:0007669"/>
    <property type="project" value="InterPro"/>
</dbReference>
<keyword evidence="6" id="KW-0489">Methyltransferase</keyword>
<dbReference type="GO" id="GO:0032259">
    <property type="term" value="P:methylation"/>
    <property type="evidence" value="ECO:0007669"/>
    <property type="project" value="UniProtKB-KW"/>
</dbReference>
<dbReference type="GO" id="GO:0005524">
    <property type="term" value="F:ATP binding"/>
    <property type="evidence" value="ECO:0007669"/>
    <property type="project" value="InterPro"/>
</dbReference>
<dbReference type="InterPro" id="IPR038718">
    <property type="entry name" value="SNF2-like_sf"/>
</dbReference>
<dbReference type="GO" id="GO:0016787">
    <property type="term" value="F:hydrolase activity"/>
    <property type="evidence" value="ECO:0007669"/>
    <property type="project" value="InterPro"/>
</dbReference>
<dbReference type="Gene3D" id="3.40.50.300">
    <property type="entry name" value="P-loop containing nucleotide triphosphate hydrolases"/>
    <property type="match status" value="1"/>
</dbReference>
<dbReference type="PROSITE" id="PS51192">
    <property type="entry name" value="HELICASE_ATP_BIND_1"/>
    <property type="match status" value="1"/>
</dbReference>
<dbReference type="CDD" id="cd02440">
    <property type="entry name" value="AdoMet_MTases"/>
    <property type="match status" value="1"/>
</dbReference>
<dbReference type="InterPro" id="IPR001650">
    <property type="entry name" value="Helicase_C-like"/>
</dbReference>
<dbReference type="Pfam" id="PF00271">
    <property type="entry name" value="Helicase_C"/>
    <property type="match status" value="1"/>
</dbReference>
<dbReference type="Proteomes" id="UP000324575">
    <property type="component" value="Unassembled WGS sequence"/>
</dbReference>
<dbReference type="InterPro" id="IPR014001">
    <property type="entry name" value="Helicase_ATP-bd"/>
</dbReference>
<dbReference type="AlphaFoldDB" id="A0A5M8P345"/>
<dbReference type="PROSITE" id="PS51194">
    <property type="entry name" value="HELICASE_CTER"/>
    <property type="match status" value="1"/>
</dbReference>
<gene>
    <name evidence="6" type="ORF">EZS26_000984</name>
</gene>
<keyword evidence="2" id="KW-0680">Restriction system</keyword>
<feature type="domain" description="Helicase ATP-binding" evidence="4">
    <location>
        <begin position="484"/>
        <end position="646"/>
    </location>
</feature>
<dbReference type="Pfam" id="PF04851">
    <property type="entry name" value="ResIII"/>
    <property type="match status" value="1"/>
</dbReference>
<evidence type="ECO:0000259" key="5">
    <source>
        <dbReference type="PROSITE" id="PS51194"/>
    </source>
</evidence>
<comment type="caution">
    <text evidence="6">The sequence shown here is derived from an EMBL/GenBank/DDBJ whole genome shotgun (WGS) entry which is preliminary data.</text>
</comment>
<organism evidence="6 7">
    <name type="scientific">Candidatus Ordinivivax streblomastigis</name>
    <dbReference type="NCBI Taxonomy" id="2540710"/>
    <lineage>
        <taxon>Bacteria</taxon>
        <taxon>Pseudomonadati</taxon>
        <taxon>Bacteroidota</taxon>
        <taxon>Bacteroidia</taxon>
        <taxon>Bacteroidales</taxon>
        <taxon>Candidatus Ordinivivax</taxon>
    </lineage>
</organism>
<dbReference type="SUPFAM" id="SSF52540">
    <property type="entry name" value="P-loop containing nucleoside triphosphate hydrolases"/>
    <property type="match status" value="2"/>
</dbReference>
<dbReference type="GO" id="GO:0003677">
    <property type="term" value="F:DNA binding"/>
    <property type="evidence" value="ECO:0007669"/>
    <property type="project" value="InterPro"/>
</dbReference>
<dbReference type="InterPro" id="IPR003356">
    <property type="entry name" value="DNA_methylase_A-5"/>
</dbReference>
<evidence type="ECO:0000313" key="7">
    <source>
        <dbReference type="Proteomes" id="UP000324575"/>
    </source>
</evidence>
<dbReference type="Gene3D" id="3.40.50.150">
    <property type="entry name" value="Vaccinia Virus protein VP39"/>
    <property type="match status" value="1"/>
</dbReference>
<dbReference type="InterPro" id="IPR027417">
    <property type="entry name" value="P-loop_NTPase"/>
</dbReference>